<dbReference type="GeneID" id="36397063"/>
<keyword evidence="1" id="KW-0472">Membrane</keyword>
<keyword evidence="1" id="KW-0812">Transmembrane</keyword>
<accession>A0A0P1AVJ6</accession>
<dbReference type="AlphaFoldDB" id="A0A0P1AVJ6"/>
<keyword evidence="1" id="KW-1133">Transmembrane helix</keyword>
<protein>
    <submittedName>
        <fullName evidence="2">Uncharacterized protein</fullName>
    </submittedName>
</protein>
<organism evidence="2 3">
    <name type="scientific">Plasmopara halstedii</name>
    <name type="common">Downy mildew of sunflower</name>
    <dbReference type="NCBI Taxonomy" id="4781"/>
    <lineage>
        <taxon>Eukaryota</taxon>
        <taxon>Sar</taxon>
        <taxon>Stramenopiles</taxon>
        <taxon>Oomycota</taxon>
        <taxon>Peronosporomycetes</taxon>
        <taxon>Peronosporales</taxon>
        <taxon>Peronosporaceae</taxon>
        <taxon>Plasmopara</taxon>
    </lineage>
</organism>
<sequence length="82" mass="9176">MHLQLFFTQTDTDTSLFNKSKPIVSPIGLEKNVSRTGNTSEDDRRGNMYSIRSNEEERGTIGVIVGSLFAALFFMMLLACIL</sequence>
<evidence type="ECO:0000313" key="3">
    <source>
        <dbReference type="Proteomes" id="UP000054928"/>
    </source>
</evidence>
<dbReference type="EMBL" id="CCYD01001640">
    <property type="protein sequence ID" value="CEG45728.1"/>
    <property type="molecule type" value="Genomic_DNA"/>
</dbReference>
<proteinExistence type="predicted"/>
<dbReference type="RefSeq" id="XP_024582097.1">
    <property type="nucleotide sequence ID" value="XM_024716505.1"/>
</dbReference>
<evidence type="ECO:0000313" key="2">
    <source>
        <dbReference type="EMBL" id="CEG45728.1"/>
    </source>
</evidence>
<keyword evidence="3" id="KW-1185">Reference proteome</keyword>
<dbReference type="Proteomes" id="UP000054928">
    <property type="component" value="Unassembled WGS sequence"/>
</dbReference>
<feature type="transmembrane region" description="Helical" evidence="1">
    <location>
        <begin position="61"/>
        <end position="81"/>
    </location>
</feature>
<reference evidence="3" key="1">
    <citation type="submission" date="2014-09" db="EMBL/GenBank/DDBJ databases">
        <authorList>
            <person name="Sharma Rahul"/>
            <person name="Thines Marco"/>
        </authorList>
    </citation>
    <scope>NUCLEOTIDE SEQUENCE [LARGE SCALE GENOMIC DNA]</scope>
</reference>
<evidence type="ECO:0000256" key="1">
    <source>
        <dbReference type="SAM" id="Phobius"/>
    </source>
</evidence>
<name>A0A0P1AVJ6_PLAHL</name>